<evidence type="ECO:0000313" key="1">
    <source>
        <dbReference type="EMBL" id="GEO89551.1"/>
    </source>
</evidence>
<dbReference type="PANTHER" id="PTHR23404">
    <property type="entry name" value="MOLYBDOPTERIN SYNTHASE RELATED"/>
    <property type="match status" value="1"/>
</dbReference>
<dbReference type="Pfam" id="PF02391">
    <property type="entry name" value="MoaE"/>
    <property type="match status" value="1"/>
</dbReference>
<dbReference type="EMBL" id="BJZQ01000008">
    <property type="protein sequence ID" value="GEO89551.1"/>
    <property type="molecule type" value="Genomic_DNA"/>
</dbReference>
<dbReference type="CDD" id="cd00756">
    <property type="entry name" value="MoaE"/>
    <property type="match status" value="1"/>
</dbReference>
<proteinExistence type="predicted"/>
<dbReference type="GO" id="GO:0006777">
    <property type="term" value="P:Mo-molybdopterin cofactor biosynthetic process"/>
    <property type="evidence" value="ECO:0007669"/>
    <property type="project" value="InterPro"/>
</dbReference>
<gene>
    <name evidence="1" type="primary">moaE1</name>
    <name evidence="1" type="ORF">AFL01nite_18780</name>
</gene>
<dbReference type="AlphaFoldDB" id="A0A512HVS8"/>
<comment type="caution">
    <text evidence="1">The sequence shown here is derived from an EMBL/GenBank/DDBJ whole genome shotgun (WGS) entry which is preliminary data.</text>
</comment>
<sequence length="141" mass="14594">MPGRVAHARVIDAPLDVAAHLAAVEGPAVGATDVFVGTIRDHDPEATGTVVGLEYEAHPDAEGMLAALAGRIALSTGTTIAVSHRFGTLAVGDVAVVVASSAPHRREALESTRALIELIKTEVPIWKRQTDDTGSSAWVGL</sequence>
<dbReference type="Proteomes" id="UP000321769">
    <property type="component" value="Unassembled WGS sequence"/>
</dbReference>
<reference evidence="1 2" key="1">
    <citation type="submission" date="2019-07" db="EMBL/GenBank/DDBJ databases">
        <title>Whole genome shotgun sequence of Aeromicrobium flavum NBRC 107625.</title>
        <authorList>
            <person name="Hosoyama A."/>
            <person name="Uohara A."/>
            <person name="Ohji S."/>
            <person name="Ichikawa N."/>
        </authorList>
    </citation>
    <scope>NUCLEOTIDE SEQUENCE [LARGE SCALE GENOMIC DNA]</scope>
    <source>
        <strain evidence="1 2">NBRC 107625</strain>
    </source>
</reference>
<dbReference type="SUPFAM" id="SSF54690">
    <property type="entry name" value="Molybdopterin synthase subunit MoaE"/>
    <property type="match status" value="1"/>
</dbReference>
<accession>A0A512HVS8</accession>
<dbReference type="InterPro" id="IPR003448">
    <property type="entry name" value="Mopterin_biosynth_MoaE"/>
</dbReference>
<organism evidence="1 2">
    <name type="scientific">Aeromicrobium flavum</name>
    <dbReference type="NCBI Taxonomy" id="416568"/>
    <lineage>
        <taxon>Bacteria</taxon>
        <taxon>Bacillati</taxon>
        <taxon>Actinomycetota</taxon>
        <taxon>Actinomycetes</taxon>
        <taxon>Propionibacteriales</taxon>
        <taxon>Nocardioidaceae</taxon>
        <taxon>Aeromicrobium</taxon>
    </lineage>
</organism>
<name>A0A512HVS8_9ACTN</name>
<protein>
    <submittedName>
        <fullName evidence="1">Molybdopterin synthase catalytic subunit 1</fullName>
    </submittedName>
</protein>
<evidence type="ECO:0000313" key="2">
    <source>
        <dbReference type="Proteomes" id="UP000321769"/>
    </source>
</evidence>
<dbReference type="InterPro" id="IPR036563">
    <property type="entry name" value="MoaE_sf"/>
</dbReference>
<keyword evidence="2" id="KW-1185">Reference proteome</keyword>
<dbReference type="Gene3D" id="3.90.1170.40">
    <property type="entry name" value="Molybdopterin biosynthesis MoaE subunit"/>
    <property type="match status" value="1"/>
</dbReference>